<reference evidence="1" key="1">
    <citation type="journal article" date="2020" name="Nature">
        <title>Giant virus diversity and host interactions through global metagenomics.</title>
        <authorList>
            <person name="Schulz F."/>
            <person name="Roux S."/>
            <person name="Paez-Espino D."/>
            <person name="Jungbluth S."/>
            <person name="Walsh D.A."/>
            <person name="Denef V.J."/>
            <person name="McMahon K.D."/>
            <person name="Konstantinidis K.T."/>
            <person name="Eloe-Fadrosh E.A."/>
            <person name="Kyrpides N.C."/>
            <person name="Woyke T."/>
        </authorList>
    </citation>
    <scope>NUCLEOTIDE SEQUENCE</scope>
    <source>
        <strain evidence="1">GVMAG-M-3300025572-1</strain>
    </source>
</reference>
<dbReference type="AlphaFoldDB" id="A0A6C0IYH5"/>
<accession>A0A6C0IYH5</accession>
<protein>
    <submittedName>
        <fullName evidence="1">Uncharacterized protein</fullName>
    </submittedName>
</protein>
<proteinExistence type="predicted"/>
<sequence length="77" mass="8852">MKNGFLHLFTLRALREADRRLLDRSRRQGRFRQDCKSSHNRSGVRMILASRTSNCSLTSIFILLFTSGSTVVPSMYS</sequence>
<name>A0A6C0IYH5_9ZZZZ</name>
<dbReference type="EMBL" id="MN740283">
    <property type="protein sequence ID" value="QHT97620.1"/>
    <property type="molecule type" value="Genomic_DNA"/>
</dbReference>
<organism evidence="1">
    <name type="scientific">viral metagenome</name>
    <dbReference type="NCBI Taxonomy" id="1070528"/>
    <lineage>
        <taxon>unclassified sequences</taxon>
        <taxon>metagenomes</taxon>
        <taxon>organismal metagenomes</taxon>
    </lineage>
</organism>
<evidence type="ECO:0000313" key="1">
    <source>
        <dbReference type="EMBL" id="QHT97620.1"/>
    </source>
</evidence>